<sequence>EEKYNSIPKVLKGPIDTTLVVGEDWGAWSNEYKSSGETFKSESPRRFVQLELIFATDDPEFAPSVRSLAIQFEEALVQEASGRIKPRETRPNEATRFTYTLATRALPADSGFDRLRFTLSEPVDLQARVEVRAEDAPIEAIAIAARGDSLFIDLPQAITADSLTVSFTTRVLQNASLFALDLGAVERPGLWQSVETMSRRSNVVLLPELTGSRQLINDLAIDPPTFTPNGDGINDQTEIRFAVLKVAAPEPRVQIFDLTGHMITQLQPASKSSSRS</sequence>
<name>A0A382WPK5_9ZZZZ</name>
<reference evidence="1" key="1">
    <citation type="submission" date="2018-05" db="EMBL/GenBank/DDBJ databases">
        <authorList>
            <person name="Lanie J.A."/>
            <person name="Ng W.-L."/>
            <person name="Kazmierczak K.M."/>
            <person name="Andrzejewski T.M."/>
            <person name="Davidsen T.M."/>
            <person name="Wayne K.J."/>
            <person name="Tettelin H."/>
            <person name="Glass J.I."/>
            <person name="Rusch D."/>
            <person name="Podicherti R."/>
            <person name="Tsui H.-C.T."/>
            <person name="Winkler M.E."/>
        </authorList>
    </citation>
    <scope>NUCLEOTIDE SEQUENCE</scope>
</reference>
<proteinExistence type="predicted"/>
<organism evidence="1">
    <name type="scientific">marine metagenome</name>
    <dbReference type="NCBI Taxonomy" id="408172"/>
    <lineage>
        <taxon>unclassified sequences</taxon>
        <taxon>metagenomes</taxon>
        <taxon>ecological metagenomes</taxon>
    </lineage>
</organism>
<feature type="non-terminal residue" evidence="1">
    <location>
        <position position="276"/>
    </location>
</feature>
<feature type="non-terminal residue" evidence="1">
    <location>
        <position position="1"/>
    </location>
</feature>
<protein>
    <submittedName>
        <fullName evidence="1">Uncharacterized protein</fullName>
    </submittedName>
</protein>
<evidence type="ECO:0000313" key="1">
    <source>
        <dbReference type="EMBL" id="SVD60285.1"/>
    </source>
</evidence>
<dbReference type="EMBL" id="UINC01161224">
    <property type="protein sequence ID" value="SVD60285.1"/>
    <property type="molecule type" value="Genomic_DNA"/>
</dbReference>
<gene>
    <name evidence="1" type="ORF">METZ01_LOCUS413139</name>
</gene>
<accession>A0A382WPK5</accession>
<dbReference type="AlphaFoldDB" id="A0A382WPK5"/>